<name>A0AAX2RWJ2_HISSO</name>
<dbReference type="Pfam" id="PF05658">
    <property type="entry name" value="YadA_head"/>
    <property type="match status" value="1"/>
</dbReference>
<sequence length="76" mass="8010">YRAIVGKNLDSTNTTDSHQGTAVGYRAFSYGNESVSLGNDTVARGSNSIAIGSDNISGENAKPLPKEIFTIFLDNA</sequence>
<reference evidence="2 3" key="1">
    <citation type="submission" date="2019-03" db="EMBL/GenBank/DDBJ databases">
        <title>Horizontal Gene Transfer Machinery in Histophilus somni.</title>
        <authorList>
            <person name="Mostafa Nazari M."/>
            <person name="Liljebjelke K."/>
        </authorList>
    </citation>
    <scope>NUCLEOTIDE SEQUENCE [LARGE SCALE GENOMIC DNA]</scope>
    <source>
        <strain evidence="2 3">UOC-EPH-KLM-04</strain>
    </source>
</reference>
<dbReference type="InterPro" id="IPR011049">
    <property type="entry name" value="Serralysin-like_metalloprot_C"/>
</dbReference>
<dbReference type="SUPFAM" id="SSF101967">
    <property type="entry name" value="Adhesin YadA, collagen-binding domain"/>
    <property type="match status" value="1"/>
</dbReference>
<dbReference type="AlphaFoldDB" id="A0AAX2RWJ2"/>
<dbReference type="InterPro" id="IPR008640">
    <property type="entry name" value="Adhesin_Head_dom"/>
</dbReference>
<protein>
    <recommendedName>
        <fullName evidence="1">Trimeric autotransporter adhesin YadA-like head domain-containing protein</fullName>
    </recommendedName>
</protein>
<evidence type="ECO:0000313" key="2">
    <source>
        <dbReference type="EMBL" id="TEW23660.1"/>
    </source>
</evidence>
<comment type="caution">
    <text evidence="2">The sequence shown here is derived from an EMBL/GenBank/DDBJ whole genome shotgun (WGS) entry which is preliminary data.</text>
</comment>
<gene>
    <name evidence="2" type="ORF">E2R48_10975</name>
</gene>
<organism evidence="2 3">
    <name type="scientific">Histophilus somni</name>
    <name type="common">Haemophilus somnus</name>
    <dbReference type="NCBI Taxonomy" id="731"/>
    <lineage>
        <taxon>Bacteria</taxon>
        <taxon>Pseudomonadati</taxon>
        <taxon>Pseudomonadota</taxon>
        <taxon>Gammaproteobacteria</taxon>
        <taxon>Pasteurellales</taxon>
        <taxon>Pasteurellaceae</taxon>
        <taxon>Histophilus</taxon>
    </lineage>
</organism>
<dbReference type="GO" id="GO:0019867">
    <property type="term" value="C:outer membrane"/>
    <property type="evidence" value="ECO:0007669"/>
    <property type="project" value="InterPro"/>
</dbReference>
<accession>A0AAX2RWJ2</accession>
<evidence type="ECO:0000259" key="1">
    <source>
        <dbReference type="Pfam" id="PF05658"/>
    </source>
</evidence>
<feature type="non-terminal residue" evidence="2">
    <location>
        <position position="1"/>
    </location>
</feature>
<proteinExistence type="predicted"/>
<evidence type="ECO:0000313" key="3">
    <source>
        <dbReference type="Proteomes" id="UP000297565"/>
    </source>
</evidence>
<feature type="non-terminal residue" evidence="2">
    <location>
        <position position="76"/>
    </location>
</feature>
<feature type="domain" description="Trimeric autotransporter adhesin YadA-like head" evidence="1">
    <location>
        <begin position="31"/>
        <end position="54"/>
    </location>
</feature>
<dbReference type="Proteomes" id="UP000297565">
    <property type="component" value="Unassembled WGS sequence"/>
</dbReference>
<dbReference type="EMBL" id="SNRV01000169">
    <property type="protein sequence ID" value="TEW23660.1"/>
    <property type="molecule type" value="Genomic_DNA"/>
</dbReference>
<dbReference type="Gene3D" id="2.150.10.10">
    <property type="entry name" value="Serralysin-like metalloprotease, C-terminal"/>
    <property type="match status" value="1"/>
</dbReference>